<name>A0AA39FGX8_MICHY</name>
<dbReference type="Proteomes" id="UP001168972">
    <property type="component" value="Unassembled WGS sequence"/>
</dbReference>
<comment type="caution">
    <text evidence="1">The sequence shown here is derived from an EMBL/GenBank/DDBJ whole genome shotgun (WGS) entry which is preliminary data.</text>
</comment>
<protein>
    <submittedName>
        <fullName evidence="1">Uncharacterized protein</fullName>
    </submittedName>
</protein>
<feature type="non-terminal residue" evidence="1">
    <location>
        <position position="104"/>
    </location>
</feature>
<gene>
    <name evidence="1" type="ORF">PV327_011608</name>
</gene>
<dbReference type="AlphaFoldDB" id="A0AA39FGX8"/>
<proteinExistence type="predicted"/>
<keyword evidence="2" id="KW-1185">Reference proteome</keyword>
<feature type="non-terminal residue" evidence="1">
    <location>
        <position position="1"/>
    </location>
</feature>
<reference evidence="1" key="1">
    <citation type="journal article" date="2023" name="bioRxiv">
        <title>Scaffold-level genome assemblies of two parasitoid biocontrol wasps reveal the parthenogenesis mechanism and an associated novel virus.</title>
        <authorList>
            <person name="Inwood S."/>
            <person name="Skelly J."/>
            <person name="Guhlin J."/>
            <person name="Harrop T."/>
            <person name="Goldson S."/>
            <person name="Dearden P."/>
        </authorList>
    </citation>
    <scope>NUCLEOTIDE SEQUENCE</scope>
    <source>
        <strain evidence="1">Lincoln</strain>
        <tissue evidence="1">Whole body</tissue>
    </source>
</reference>
<dbReference type="EMBL" id="JAQQBR010001247">
    <property type="protein sequence ID" value="KAK0169382.1"/>
    <property type="molecule type" value="Genomic_DNA"/>
</dbReference>
<accession>A0AA39FGX8</accession>
<organism evidence="1 2">
    <name type="scientific">Microctonus hyperodae</name>
    <name type="common">Parasitoid wasp</name>
    <dbReference type="NCBI Taxonomy" id="165561"/>
    <lineage>
        <taxon>Eukaryota</taxon>
        <taxon>Metazoa</taxon>
        <taxon>Ecdysozoa</taxon>
        <taxon>Arthropoda</taxon>
        <taxon>Hexapoda</taxon>
        <taxon>Insecta</taxon>
        <taxon>Pterygota</taxon>
        <taxon>Neoptera</taxon>
        <taxon>Endopterygota</taxon>
        <taxon>Hymenoptera</taxon>
        <taxon>Apocrita</taxon>
        <taxon>Ichneumonoidea</taxon>
        <taxon>Braconidae</taxon>
        <taxon>Euphorinae</taxon>
        <taxon>Microctonus</taxon>
    </lineage>
</organism>
<evidence type="ECO:0000313" key="1">
    <source>
        <dbReference type="EMBL" id="KAK0169382.1"/>
    </source>
</evidence>
<reference evidence="1" key="2">
    <citation type="submission" date="2023-03" db="EMBL/GenBank/DDBJ databases">
        <authorList>
            <person name="Inwood S.N."/>
            <person name="Skelly J.G."/>
            <person name="Guhlin J."/>
            <person name="Harrop T.W.R."/>
            <person name="Goldson S.G."/>
            <person name="Dearden P.K."/>
        </authorList>
    </citation>
    <scope>NUCLEOTIDE SEQUENCE</scope>
    <source>
        <strain evidence="1">Lincoln</strain>
        <tissue evidence="1">Whole body</tissue>
    </source>
</reference>
<sequence>KSDDKIIIAAIIGAKHGYSAITDFVQYLQEWEEKAINEKKKYKELQKHLDKDQLPEKFVFAITTSTLTGFKISLGATLELMEFLHTECNYSYLMTIRLTQDALE</sequence>
<evidence type="ECO:0000313" key="2">
    <source>
        <dbReference type="Proteomes" id="UP001168972"/>
    </source>
</evidence>